<feature type="transmembrane region" description="Helical" evidence="8">
    <location>
        <begin position="293"/>
        <end position="315"/>
    </location>
</feature>
<dbReference type="EMBL" id="ASPP01021860">
    <property type="protein sequence ID" value="ETO11960.1"/>
    <property type="molecule type" value="Genomic_DNA"/>
</dbReference>
<evidence type="ECO:0000313" key="10">
    <source>
        <dbReference type="Proteomes" id="UP000023152"/>
    </source>
</evidence>
<sequence>MVSSGAKSIEPVDATNTTENTTTRVQTMVTVKSKQKTKDGKAYTDLKNESDDEAENAKDKTNTKMDDPEINGQSELLVNSLTESNVDNPAYSLDKTLDASISKTNTRNLGSGFIDVPKEIKHKQQQTSYLLVFHKVKFIAVAVFLVLFITFLMFPGASWLLCSEKTKATKKRHFYYNIHKGLVVGIQSQYSSVNDNDWMPVIMVTVYNLGDYFGRQFLASWTSFGFTPKTLWIGCIWRFWMYPVFLIMYNGWWNNDIAACLIMFVFSASNGHFCCLCFIWANQIVEPFEKELTLNLMTFALVFGISVGSFMALAISELL</sequence>
<dbReference type="Proteomes" id="UP000023152">
    <property type="component" value="Unassembled WGS sequence"/>
</dbReference>
<comment type="subcellular location">
    <subcellularLocation>
        <location evidence="1">Membrane</location>
        <topology evidence="1">Multi-pass membrane protein</topology>
    </subcellularLocation>
</comment>
<name>X6MG02_RETFI</name>
<reference evidence="9 10" key="1">
    <citation type="journal article" date="2013" name="Curr. Biol.">
        <title>The Genome of the Foraminiferan Reticulomyxa filosa.</title>
        <authorList>
            <person name="Glockner G."/>
            <person name="Hulsmann N."/>
            <person name="Schleicher M."/>
            <person name="Noegel A.A."/>
            <person name="Eichinger L."/>
            <person name="Gallinger C."/>
            <person name="Pawlowski J."/>
            <person name="Sierra R."/>
            <person name="Euteneuer U."/>
            <person name="Pillet L."/>
            <person name="Moustafa A."/>
            <person name="Platzer M."/>
            <person name="Groth M."/>
            <person name="Szafranski K."/>
            <person name="Schliwa M."/>
        </authorList>
    </citation>
    <scope>NUCLEOTIDE SEQUENCE [LARGE SCALE GENOMIC DNA]</scope>
</reference>
<keyword evidence="10" id="KW-1185">Reference proteome</keyword>
<accession>X6MG02</accession>
<comment type="caution">
    <text evidence="9">The sequence shown here is derived from an EMBL/GenBank/DDBJ whole genome shotgun (WGS) entry which is preliminary data.</text>
</comment>
<dbReference type="GO" id="GO:0005337">
    <property type="term" value="F:nucleoside transmembrane transporter activity"/>
    <property type="evidence" value="ECO:0007669"/>
    <property type="project" value="InterPro"/>
</dbReference>
<feature type="region of interest" description="Disordered" evidence="7">
    <location>
        <begin position="1"/>
        <end position="70"/>
    </location>
</feature>
<dbReference type="AlphaFoldDB" id="X6MG02"/>
<evidence type="ECO:0000256" key="7">
    <source>
        <dbReference type="SAM" id="MobiDB-lite"/>
    </source>
</evidence>
<evidence type="ECO:0000313" key="9">
    <source>
        <dbReference type="EMBL" id="ETO11960.1"/>
    </source>
</evidence>
<evidence type="ECO:0000256" key="1">
    <source>
        <dbReference type="ARBA" id="ARBA00004141"/>
    </source>
</evidence>
<feature type="compositionally biased region" description="Basic and acidic residues" evidence="7">
    <location>
        <begin position="36"/>
        <end position="67"/>
    </location>
</feature>
<dbReference type="PANTHER" id="PTHR10332">
    <property type="entry name" value="EQUILIBRATIVE NUCLEOSIDE TRANSPORTER"/>
    <property type="match status" value="1"/>
</dbReference>
<evidence type="ECO:0000256" key="3">
    <source>
        <dbReference type="ARBA" id="ARBA00022448"/>
    </source>
</evidence>
<feature type="transmembrane region" description="Helical" evidence="8">
    <location>
        <begin position="261"/>
        <end position="281"/>
    </location>
</feature>
<evidence type="ECO:0000256" key="8">
    <source>
        <dbReference type="SAM" id="Phobius"/>
    </source>
</evidence>
<dbReference type="InterPro" id="IPR002259">
    <property type="entry name" value="Eqnu_transpt"/>
</dbReference>
<keyword evidence="3" id="KW-0813">Transport</keyword>
<dbReference type="PANTHER" id="PTHR10332:SF10">
    <property type="entry name" value="EQUILIBRATIVE NUCLEOSIDE TRANSPORTER 4"/>
    <property type="match status" value="1"/>
</dbReference>
<protein>
    <submittedName>
        <fullName evidence="9">Uncharacterized protein</fullName>
    </submittedName>
</protein>
<dbReference type="Pfam" id="PF01733">
    <property type="entry name" value="Nucleoside_tran"/>
    <property type="match status" value="1"/>
</dbReference>
<evidence type="ECO:0000256" key="2">
    <source>
        <dbReference type="ARBA" id="ARBA00007965"/>
    </source>
</evidence>
<gene>
    <name evidence="9" type="ORF">RFI_25420</name>
</gene>
<evidence type="ECO:0000256" key="6">
    <source>
        <dbReference type="ARBA" id="ARBA00023136"/>
    </source>
</evidence>
<dbReference type="GO" id="GO:0005886">
    <property type="term" value="C:plasma membrane"/>
    <property type="evidence" value="ECO:0007669"/>
    <property type="project" value="TreeGrafter"/>
</dbReference>
<feature type="transmembrane region" description="Helical" evidence="8">
    <location>
        <begin position="138"/>
        <end position="162"/>
    </location>
</feature>
<feature type="compositionally biased region" description="Low complexity" evidence="7">
    <location>
        <begin position="15"/>
        <end position="31"/>
    </location>
</feature>
<evidence type="ECO:0000256" key="5">
    <source>
        <dbReference type="ARBA" id="ARBA00022989"/>
    </source>
</evidence>
<proteinExistence type="inferred from homology"/>
<keyword evidence="5 8" id="KW-1133">Transmembrane helix</keyword>
<keyword evidence="4 8" id="KW-0812">Transmembrane</keyword>
<dbReference type="OrthoDB" id="1856718at2759"/>
<feature type="transmembrane region" description="Helical" evidence="8">
    <location>
        <begin position="230"/>
        <end position="249"/>
    </location>
</feature>
<keyword evidence="6 8" id="KW-0472">Membrane</keyword>
<organism evidence="9 10">
    <name type="scientific">Reticulomyxa filosa</name>
    <dbReference type="NCBI Taxonomy" id="46433"/>
    <lineage>
        <taxon>Eukaryota</taxon>
        <taxon>Sar</taxon>
        <taxon>Rhizaria</taxon>
        <taxon>Retaria</taxon>
        <taxon>Foraminifera</taxon>
        <taxon>Monothalamids</taxon>
        <taxon>Reticulomyxidae</taxon>
        <taxon>Reticulomyxa</taxon>
    </lineage>
</organism>
<comment type="similarity">
    <text evidence="2">Belongs to the SLC29A/ENT transporter (TC 2.A.57) family.</text>
</comment>
<evidence type="ECO:0000256" key="4">
    <source>
        <dbReference type="ARBA" id="ARBA00022692"/>
    </source>
</evidence>